<evidence type="ECO:0000256" key="6">
    <source>
        <dbReference type="ARBA" id="ARBA00023136"/>
    </source>
</evidence>
<sequence length="397" mass="41897">MAAAASLGMIGLIFGGCCSNVFALEAIVKNEPDSGLLITFFQFLFAAVAAYPSQASFGKNTSGFGLKLPVVPIKRWAFIAAMFWGINMLNNWAFAFNISVPVHIILRSFGSVTTMAAGALQGRRYSALQVVSVALLTIGVGVSAWADASSKGADLSPTASASSSPTTSTTDFVQGLLVLLIAQLLSAYMGIYVQDTYSLYRASWLENLFYSHFLSLPLFLPLAPTLRRQYVRLAATPPLHLQLGLHDSFSGATAATSISTRSPLLPTPVRTLLGTAPAGLLYLALNALTQLACISGVNALSARSSAVTVTIVLNVRKLVSFLLSAALFGHRFPPAMLVGAALVFGSGALYGWETSVRIPAERRAGEAQGGDGMVRAKADKGGDGRVENGRVEKEKAR</sequence>
<keyword evidence="12" id="KW-1185">Reference proteome</keyword>
<evidence type="ECO:0000313" key="12">
    <source>
        <dbReference type="Proteomes" id="UP000308768"/>
    </source>
</evidence>
<dbReference type="PANTHER" id="PTHR10778">
    <property type="entry name" value="SOLUTE CARRIER FAMILY 35 MEMBER B"/>
    <property type="match status" value="1"/>
</dbReference>
<keyword evidence="6 8" id="KW-0472">Membrane</keyword>
<dbReference type="Proteomes" id="UP000308768">
    <property type="component" value="Unassembled WGS sequence"/>
</dbReference>
<keyword evidence="4 8" id="KW-0812">Transmembrane</keyword>
<keyword evidence="3" id="KW-0762">Sugar transport</keyword>
<evidence type="ECO:0000256" key="7">
    <source>
        <dbReference type="SAM" id="MobiDB-lite"/>
    </source>
</evidence>
<dbReference type="OrthoDB" id="999962at2759"/>
<evidence type="ECO:0000256" key="4">
    <source>
        <dbReference type="ARBA" id="ARBA00022692"/>
    </source>
</evidence>
<dbReference type="EMBL" id="NAJN01000085">
    <property type="protein sequence ID" value="TKA79760.1"/>
    <property type="molecule type" value="Genomic_DNA"/>
</dbReference>
<dbReference type="EMBL" id="NAJN01000570">
    <property type="protein sequence ID" value="TKA71378.1"/>
    <property type="molecule type" value="Genomic_DNA"/>
</dbReference>
<evidence type="ECO:0000256" key="1">
    <source>
        <dbReference type="ARBA" id="ARBA00004127"/>
    </source>
</evidence>
<gene>
    <name evidence="11" type="ORF">B0A49_00574</name>
    <name evidence="10" type="ORF">B0A49_02276</name>
    <name evidence="9" type="ORF">B0A49_04675</name>
</gene>
<dbReference type="Pfam" id="PF08449">
    <property type="entry name" value="UAA"/>
    <property type="match status" value="1"/>
</dbReference>
<dbReference type="GO" id="GO:0005464">
    <property type="term" value="F:UDP-xylose transmembrane transporter activity"/>
    <property type="evidence" value="ECO:0007669"/>
    <property type="project" value="TreeGrafter"/>
</dbReference>
<evidence type="ECO:0000313" key="11">
    <source>
        <dbReference type="EMBL" id="TKA79760.1"/>
    </source>
</evidence>
<name>A0A4U0XQI1_9PEZI</name>
<feature type="transmembrane region" description="Helical" evidence="8">
    <location>
        <begin position="172"/>
        <end position="192"/>
    </location>
</feature>
<evidence type="ECO:0000313" key="10">
    <source>
        <dbReference type="EMBL" id="TKA78311.1"/>
    </source>
</evidence>
<evidence type="ECO:0008006" key="13">
    <source>
        <dbReference type="Google" id="ProtNLM"/>
    </source>
</evidence>
<feature type="region of interest" description="Disordered" evidence="7">
    <location>
        <begin position="363"/>
        <end position="397"/>
    </location>
</feature>
<dbReference type="AlphaFoldDB" id="A0A4U0XQI1"/>
<dbReference type="GO" id="GO:0005789">
    <property type="term" value="C:endoplasmic reticulum membrane"/>
    <property type="evidence" value="ECO:0007669"/>
    <property type="project" value="TreeGrafter"/>
</dbReference>
<comment type="subcellular location">
    <subcellularLocation>
        <location evidence="1">Endomembrane system</location>
        <topology evidence="1">Multi-pass membrane protein</topology>
    </subcellularLocation>
</comment>
<evidence type="ECO:0000256" key="3">
    <source>
        <dbReference type="ARBA" id="ARBA00022597"/>
    </source>
</evidence>
<accession>A0A4U0XQI1</accession>
<feature type="transmembrane region" description="Helical" evidence="8">
    <location>
        <begin position="35"/>
        <end position="55"/>
    </location>
</feature>
<feature type="compositionally biased region" description="Basic and acidic residues" evidence="7">
    <location>
        <begin position="374"/>
        <end position="397"/>
    </location>
</feature>
<dbReference type="InterPro" id="IPR013657">
    <property type="entry name" value="SCL35B1-4/HUT1"/>
</dbReference>
<feature type="transmembrane region" description="Helical" evidence="8">
    <location>
        <begin position="204"/>
        <end position="223"/>
    </location>
</feature>
<feature type="transmembrane region" description="Helical" evidence="8">
    <location>
        <begin position="307"/>
        <end position="328"/>
    </location>
</feature>
<feature type="transmembrane region" description="Helical" evidence="8">
    <location>
        <begin position="280"/>
        <end position="300"/>
    </location>
</feature>
<evidence type="ECO:0000313" key="9">
    <source>
        <dbReference type="EMBL" id="TKA71378.1"/>
    </source>
</evidence>
<keyword evidence="5 8" id="KW-1133">Transmembrane helix</keyword>
<dbReference type="GO" id="GO:0005462">
    <property type="term" value="F:UDP-N-acetylglucosamine transmembrane transporter activity"/>
    <property type="evidence" value="ECO:0007669"/>
    <property type="project" value="TreeGrafter"/>
</dbReference>
<dbReference type="EMBL" id="NAJN01000147">
    <property type="protein sequence ID" value="TKA78311.1"/>
    <property type="molecule type" value="Genomic_DNA"/>
</dbReference>
<evidence type="ECO:0000256" key="5">
    <source>
        <dbReference type="ARBA" id="ARBA00022989"/>
    </source>
</evidence>
<evidence type="ECO:0000256" key="2">
    <source>
        <dbReference type="ARBA" id="ARBA00022448"/>
    </source>
</evidence>
<proteinExistence type="predicted"/>
<comment type="caution">
    <text evidence="11">The sequence shown here is derived from an EMBL/GenBank/DDBJ whole genome shotgun (WGS) entry which is preliminary data.</text>
</comment>
<feature type="transmembrane region" description="Helical" evidence="8">
    <location>
        <begin position="334"/>
        <end position="352"/>
    </location>
</feature>
<keyword evidence="2" id="KW-0813">Transport</keyword>
<dbReference type="GO" id="GO:0000139">
    <property type="term" value="C:Golgi membrane"/>
    <property type="evidence" value="ECO:0007669"/>
    <property type="project" value="TreeGrafter"/>
</dbReference>
<reference evidence="11 12" key="1">
    <citation type="submission" date="2017-03" db="EMBL/GenBank/DDBJ databases">
        <title>Genomes of endolithic fungi from Antarctica.</title>
        <authorList>
            <person name="Coleine C."/>
            <person name="Masonjones S."/>
            <person name="Stajich J.E."/>
        </authorList>
    </citation>
    <scope>NUCLEOTIDE SEQUENCE [LARGE SCALE GENOMIC DNA]</scope>
    <source>
        <strain evidence="11 12">CCFEE 5187</strain>
    </source>
</reference>
<evidence type="ECO:0000256" key="8">
    <source>
        <dbReference type="SAM" id="Phobius"/>
    </source>
</evidence>
<organism evidence="11 12">
    <name type="scientific">Cryomyces minteri</name>
    <dbReference type="NCBI Taxonomy" id="331657"/>
    <lineage>
        <taxon>Eukaryota</taxon>
        <taxon>Fungi</taxon>
        <taxon>Dikarya</taxon>
        <taxon>Ascomycota</taxon>
        <taxon>Pezizomycotina</taxon>
        <taxon>Dothideomycetes</taxon>
        <taxon>Dothideomycetes incertae sedis</taxon>
        <taxon>Cryomyces</taxon>
    </lineage>
</organism>
<feature type="transmembrane region" description="Helical" evidence="8">
    <location>
        <begin position="76"/>
        <end position="94"/>
    </location>
</feature>
<protein>
    <recommendedName>
        <fullName evidence="13">Sugar phosphate transporter domain-containing protein</fullName>
    </recommendedName>
</protein>
<dbReference type="STRING" id="331657.A0A4U0XQI1"/>
<feature type="transmembrane region" description="Helical" evidence="8">
    <location>
        <begin position="127"/>
        <end position="146"/>
    </location>
</feature>
<dbReference type="PANTHER" id="PTHR10778:SF4">
    <property type="entry name" value="NUCLEOTIDE SUGAR TRANSPORTER SLC35B4"/>
    <property type="match status" value="1"/>
</dbReference>